<keyword evidence="3" id="KW-1185">Reference proteome</keyword>
<name>A0ABS4X7A3_9MICO</name>
<dbReference type="InterPro" id="IPR058997">
    <property type="entry name" value="YycE-like_C"/>
</dbReference>
<dbReference type="Pfam" id="PF22658">
    <property type="entry name" value="YycE-like_N"/>
    <property type="match status" value="1"/>
</dbReference>
<accession>A0ABS4X7A3</accession>
<comment type="caution">
    <text evidence="2">The sequence shown here is derived from an EMBL/GenBank/DDBJ whole genome shotgun (WGS) entry which is preliminary data.</text>
</comment>
<dbReference type="SUPFAM" id="SSF54593">
    <property type="entry name" value="Glyoxalase/Bleomycin resistance protein/Dihydroxybiphenyl dioxygenase"/>
    <property type="match status" value="1"/>
</dbReference>
<evidence type="ECO:0000313" key="2">
    <source>
        <dbReference type="EMBL" id="MBP2384352.1"/>
    </source>
</evidence>
<dbReference type="EMBL" id="JAGIOD010000002">
    <property type="protein sequence ID" value="MBP2384352.1"/>
    <property type="molecule type" value="Genomic_DNA"/>
</dbReference>
<dbReference type="Gene3D" id="3.10.180.10">
    <property type="entry name" value="2,3-Dihydroxybiphenyl 1,2-Dioxygenase, domain 1"/>
    <property type="match status" value="1"/>
</dbReference>
<dbReference type="InterPro" id="IPR037523">
    <property type="entry name" value="VOC_core"/>
</dbReference>
<dbReference type="RefSeq" id="WP_209905210.1">
    <property type="nucleotide sequence ID" value="NZ_BAAAJW010000013.1"/>
</dbReference>
<gene>
    <name evidence="2" type="ORF">JOF43_004341</name>
</gene>
<evidence type="ECO:0000259" key="1">
    <source>
        <dbReference type="PROSITE" id="PS51819"/>
    </source>
</evidence>
<reference evidence="2 3" key="1">
    <citation type="submission" date="2021-03" db="EMBL/GenBank/DDBJ databases">
        <title>Sequencing the genomes of 1000 actinobacteria strains.</title>
        <authorList>
            <person name="Klenk H.-P."/>
        </authorList>
    </citation>
    <scope>NUCLEOTIDE SEQUENCE [LARGE SCALE GENOMIC DNA]</scope>
    <source>
        <strain evidence="2 3">DSM 14566</strain>
    </source>
</reference>
<dbReference type="InterPro" id="IPR029068">
    <property type="entry name" value="Glyas_Bleomycin-R_OHBP_Dase"/>
</dbReference>
<feature type="domain" description="VOC" evidence="1">
    <location>
        <begin position="1"/>
        <end position="119"/>
    </location>
</feature>
<dbReference type="PROSITE" id="PS51819">
    <property type="entry name" value="VOC"/>
    <property type="match status" value="1"/>
</dbReference>
<organism evidence="2 3">
    <name type="scientific">Brachybacterium sacelli</name>
    <dbReference type="NCBI Taxonomy" id="173364"/>
    <lineage>
        <taxon>Bacteria</taxon>
        <taxon>Bacillati</taxon>
        <taxon>Actinomycetota</taxon>
        <taxon>Actinomycetes</taxon>
        <taxon>Micrococcales</taxon>
        <taxon>Dermabacteraceae</taxon>
        <taxon>Brachybacterium</taxon>
    </lineage>
</organism>
<dbReference type="CDD" id="cd06587">
    <property type="entry name" value="VOC"/>
    <property type="match status" value="1"/>
</dbReference>
<proteinExistence type="predicted"/>
<dbReference type="Pfam" id="PF22659">
    <property type="entry name" value="YycE-like_C"/>
    <property type="match status" value="1"/>
</dbReference>
<dbReference type="Proteomes" id="UP001519290">
    <property type="component" value="Unassembled WGS sequence"/>
</dbReference>
<sequence>MARPTNRLHDITTFYGDLLGLQELHRGEADGWTAVMFGLPGDQYNLEFVAHTDGIDGEAPTRENLLVFYFGSADEQAEVAERLRNAGTPEVELDNPWWERNSACAFLDPDSWHVVLMPTPVMLSQMESGSTNS</sequence>
<evidence type="ECO:0000313" key="3">
    <source>
        <dbReference type="Proteomes" id="UP001519290"/>
    </source>
</evidence>
<dbReference type="InterPro" id="IPR058998">
    <property type="entry name" value="YycE-like_N"/>
</dbReference>
<protein>
    <submittedName>
        <fullName evidence="2">Catechol 2,3-dioxygenase-like lactoylglutathione lyase family enzyme</fullName>
    </submittedName>
</protein>